<name>A0ACD1AH39_9FIRM</name>
<gene>
    <name evidence="1" type="ORF">FRZ06_05195</name>
</gene>
<proteinExistence type="predicted"/>
<evidence type="ECO:0000313" key="1">
    <source>
        <dbReference type="EMBL" id="QOX65837.1"/>
    </source>
</evidence>
<organism evidence="1 2">
    <name type="scientific">Anoxybacterium hadale</name>
    <dbReference type="NCBI Taxonomy" id="3408580"/>
    <lineage>
        <taxon>Bacteria</taxon>
        <taxon>Bacillati</taxon>
        <taxon>Bacillota</taxon>
        <taxon>Clostridia</taxon>
        <taxon>Peptostreptococcales</taxon>
        <taxon>Anaerovoracaceae</taxon>
        <taxon>Anoxybacterium</taxon>
    </lineage>
</organism>
<reference evidence="1" key="1">
    <citation type="submission" date="2019-08" db="EMBL/GenBank/DDBJ databases">
        <title>Genome sequence of Clostridiales bacterium MT110.</title>
        <authorList>
            <person name="Cao J."/>
        </authorList>
    </citation>
    <scope>NUCLEOTIDE SEQUENCE</scope>
    <source>
        <strain evidence="1">MT110</strain>
    </source>
</reference>
<evidence type="ECO:0000313" key="2">
    <source>
        <dbReference type="Proteomes" id="UP000594014"/>
    </source>
</evidence>
<dbReference type="Proteomes" id="UP000594014">
    <property type="component" value="Chromosome"/>
</dbReference>
<sequence length="338" mass="37918">MQVTIKEIAKEAEVSTATVSMILNNKDKNISEATRNRVLEIAKKRNYIPNTMARSLVTRHTRTIGLIMPDIVNPFFPEIARGAEDRASKSRYSIIYCNTDDNLIREDSYVDILTEKMVDGIIFTHSADRKGSTERLKRCQVPIILIDRDYDLPNVIGKVLVDNTKASQMAVNYLLSKGYRKIAYIAGSMNTQTAQDRLEGYKKALEESNLECSQRYIKIGEYKSQWGSDATKEFLREGIPFDAIFGGNDLIAIGAMKALKEAGLKVPDDIGVMGFDDIYMSSIVEPSLTTIKQPNYEMGYKAAELLINSIEGHGEQREAHDAEKAILGTELTIRESTR</sequence>
<keyword evidence="2" id="KW-1185">Reference proteome</keyword>
<dbReference type="EMBL" id="CP042469">
    <property type="protein sequence ID" value="QOX65837.1"/>
    <property type="molecule type" value="Genomic_DNA"/>
</dbReference>
<accession>A0ACD1AH39</accession>
<protein>
    <submittedName>
        <fullName evidence="1">LacI family transcriptional regulator</fullName>
    </submittedName>
</protein>